<evidence type="ECO:0000259" key="9">
    <source>
        <dbReference type="PROSITE" id="PS50888"/>
    </source>
</evidence>
<evidence type="ECO:0000256" key="5">
    <source>
        <dbReference type="ARBA" id="ARBA00023015"/>
    </source>
</evidence>
<feature type="compositionally biased region" description="Polar residues" evidence="8">
    <location>
        <begin position="190"/>
        <end position="203"/>
    </location>
</feature>
<dbReference type="SMART" id="SM00353">
    <property type="entry name" value="HLH"/>
    <property type="match status" value="1"/>
</dbReference>
<evidence type="ECO:0000256" key="2">
    <source>
        <dbReference type="ARBA" id="ARBA00022473"/>
    </source>
</evidence>
<keyword evidence="2" id="KW-0217">Developmental protein</keyword>
<dbReference type="GO" id="GO:0016360">
    <property type="term" value="P:sensory organ precursor cell fate determination"/>
    <property type="evidence" value="ECO:0007669"/>
    <property type="project" value="UniProtKB-ARBA"/>
</dbReference>
<keyword evidence="12" id="KW-1185">Reference proteome</keyword>
<protein>
    <recommendedName>
        <fullName evidence="9">BHLH domain-containing protein</fullName>
    </recommendedName>
</protein>
<keyword evidence="4" id="KW-0524">Neurogenesis</keyword>
<dbReference type="InterPro" id="IPR050359">
    <property type="entry name" value="bHLH_transcription_factors"/>
</dbReference>
<dbReference type="eggNOG" id="KOG4395">
    <property type="taxonomic scope" value="Eukaryota"/>
</dbReference>
<dbReference type="Gene3D" id="4.10.280.10">
    <property type="entry name" value="Helix-loop-helix DNA-binding domain"/>
    <property type="match status" value="1"/>
</dbReference>
<dbReference type="GO" id="GO:0070888">
    <property type="term" value="F:E-box binding"/>
    <property type="evidence" value="ECO:0007669"/>
    <property type="project" value="TreeGrafter"/>
</dbReference>
<reference evidence="10" key="3">
    <citation type="journal article" date="2013" name="Nucleic Acids Res.">
        <title>The genome of Anopheles darlingi, the main neotropical malaria vector.</title>
        <authorList>
            <person name="Marinotti O."/>
            <person name="Cerqueira G.C."/>
            <person name="de Almeida L.G."/>
            <person name="Ferro M.I."/>
            <person name="Loreto E.L."/>
            <person name="Zaha A."/>
            <person name="Teixeira S.M."/>
            <person name="Wespiser A.R."/>
            <person name="Almeida E Silva A."/>
            <person name="Schlindwein A.D."/>
            <person name="Pacheco A.C."/>
            <person name="Silva A.L."/>
            <person name="Graveley B.R."/>
            <person name="Walenz B.P."/>
            <person name="Lima Bde A."/>
            <person name="Ribeiro C.A."/>
            <person name="Nunes-Silva C.G."/>
            <person name="de Carvalho C.R."/>
            <person name="Soares C.M."/>
            <person name="de Menezes C.B."/>
            <person name="Matiolli C."/>
            <person name="Caffrey D."/>
            <person name="Araujo D.A."/>
            <person name="de Oliveira D.M."/>
            <person name="Golenbock D."/>
            <person name="Grisard E.C."/>
            <person name="Fantinatti-Garboggini F."/>
            <person name="de Carvalho F.M."/>
            <person name="Barcellos F.G."/>
            <person name="Prosdocimi F."/>
            <person name="May G."/>
            <person name="Azevedo Junior G.M."/>
            <person name="Guimaraes G.M."/>
            <person name="Goldman G.H."/>
            <person name="Padilha I.Q."/>
            <person name="Batista Jda S."/>
            <person name="Ferro J.A."/>
            <person name="Ribeiro J.M."/>
            <person name="Fietto J.L."/>
            <person name="Dabbas K.M."/>
            <person name="Cerdeira L."/>
            <person name="Agnez-Lima L.F."/>
            <person name="Brocchi M."/>
            <person name="de Carvalho M.O."/>
            <person name="Teixeira Mde M."/>
            <person name="Diniz Maia Mde M."/>
            <person name="Goldman M.H."/>
            <person name="Cruz Schneider M.P."/>
            <person name="Felipe M.S."/>
            <person name="Hungria M."/>
            <person name="Nicolas M.F."/>
            <person name="Pereira M."/>
            <person name="Montes M.A."/>
            <person name="Cantao M.E."/>
            <person name="Vincentz M."/>
            <person name="Rafael M.S."/>
            <person name="Silverman N."/>
            <person name="Stoco P.H."/>
            <person name="Souza R.C."/>
            <person name="Vicentini R."/>
            <person name="Gazzinelli R.T."/>
            <person name="Neves Rde O."/>
            <person name="Silva R."/>
            <person name="Astolfi-Filho S."/>
            <person name="Maciel T.E."/>
            <person name="Urmenyi T.P."/>
            <person name="Tadei W.P."/>
            <person name="Camargo E.P."/>
            <person name="de Vasconcelos A.T."/>
        </authorList>
    </citation>
    <scope>NUCLEOTIDE SEQUENCE</scope>
</reference>
<dbReference type="PROSITE" id="PS50888">
    <property type="entry name" value="BHLH"/>
    <property type="match status" value="1"/>
</dbReference>
<keyword evidence="7" id="KW-0539">Nucleus</keyword>
<evidence type="ECO:0000256" key="7">
    <source>
        <dbReference type="ARBA" id="ARBA00023242"/>
    </source>
</evidence>
<reference evidence="11" key="4">
    <citation type="submission" date="2015-06" db="UniProtKB">
        <authorList>
            <consortium name="EnsemblMetazoa"/>
        </authorList>
    </citation>
    <scope>IDENTIFICATION</scope>
</reference>
<reference evidence="10" key="2">
    <citation type="submission" date="2010-05" db="EMBL/GenBank/DDBJ databases">
        <authorList>
            <person name="Almeida L.G."/>
            <person name="Nicolas M.F."/>
            <person name="Souza R.C."/>
            <person name="Vasconcelos A.T.R."/>
        </authorList>
    </citation>
    <scope>NUCLEOTIDE SEQUENCE</scope>
</reference>
<feature type="compositionally biased region" description="Polar residues" evidence="8">
    <location>
        <begin position="246"/>
        <end position="265"/>
    </location>
</feature>
<reference evidence="10 12" key="1">
    <citation type="journal article" date="2010" name="BMC Genomics">
        <title>Combination of measures distinguishes pre-miRNAs from other stem-loops in the genome of the newly sequenced Anopheles darlingi.</title>
        <authorList>
            <person name="Mendes N.D."/>
            <person name="Freitas A.T."/>
            <person name="Vasconcelos A.T."/>
            <person name="Sagot M.F."/>
        </authorList>
    </citation>
    <scope>NUCLEOTIDE SEQUENCE</scope>
</reference>
<dbReference type="Pfam" id="PF00010">
    <property type="entry name" value="HLH"/>
    <property type="match status" value="1"/>
</dbReference>
<evidence type="ECO:0000256" key="6">
    <source>
        <dbReference type="ARBA" id="ARBA00023163"/>
    </source>
</evidence>
<gene>
    <name evidence="10" type="ORF">AND_000892</name>
</gene>
<feature type="domain" description="BHLH" evidence="9">
    <location>
        <begin position="285"/>
        <end position="337"/>
    </location>
</feature>
<evidence type="ECO:0000256" key="3">
    <source>
        <dbReference type="ARBA" id="ARBA00022782"/>
    </source>
</evidence>
<feature type="compositionally biased region" description="Low complexity" evidence="8">
    <location>
        <begin position="157"/>
        <end position="181"/>
    </location>
</feature>
<dbReference type="SUPFAM" id="SSF47459">
    <property type="entry name" value="HLH, helix-loop-helix DNA-binding domain"/>
    <property type="match status" value="1"/>
</dbReference>
<name>W5JSE6_ANODA</name>
<dbReference type="GO" id="GO:0000981">
    <property type="term" value="F:DNA-binding transcription factor activity, RNA polymerase II-specific"/>
    <property type="evidence" value="ECO:0007669"/>
    <property type="project" value="TreeGrafter"/>
</dbReference>
<feature type="compositionally biased region" description="Basic residues" evidence="8">
    <location>
        <begin position="207"/>
        <end position="217"/>
    </location>
</feature>
<dbReference type="InterPro" id="IPR011598">
    <property type="entry name" value="bHLH_dom"/>
</dbReference>
<comment type="subcellular location">
    <subcellularLocation>
        <location evidence="1">Nucleus</location>
    </subcellularLocation>
</comment>
<dbReference type="PANTHER" id="PTHR19290:SF169">
    <property type="entry name" value="PROTEIN ATONAL"/>
    <property type="match status" value="1"/>
</dbReference>
<dbReference type="GO" id="GO:0061564">
    <property type="term" value="P:axon development"/>
    <property type="evidence" value="ECO:0007669"/>
    <property type="project" value="TreeGrafter"/>
</dbReference>
<dbReference type="STRING" id="43151.W5JSE6"/>
<dbReference type="GO" id="GO:0046982">
    <property type="term" value="F:protein heterodimerization activity"/>
    <property type="evidence" value="ECO:0007669"/>
    <property type="project" value="UniProtKB-ARBA"/>
</dbReference>
<evidence type="ECO:0000313" key="10">
    <source>
        <dbReference type="EMBL" id="ETN67302.1"/>
    </source>
</evidence>
<feature type="region of interest" description="Disordered" evidence="8">
    <location>
        <begin position="245"/>
        <end position="275"/>
    </location>
</feature>
<evidence type="ECO:0000313" key="11">
    <source>
        <dbReference type="EnsemblMetazoa" id="ADAC000892-PA"/>
    </source>
</evidence>
<evidence type="ECO:0000313" key="12">
    <source>
        <dbReference type="Proteomes" id="UP000000673"/>
    </source>
</evidence>
<keyword evidence="6" id="KW-0804">Transcription</keyword>
<dbReference type="FunCoup" id="W5JSE6">
    <property type="interactions" value="13"/>
</dbReference>
<evidence type="ECO:0000256" key="4">
    <source>
        <dbReference type="ARBA" id="ARBA00022902"/>
    </source>
</evidence>
<feature type="region of interest" description="Disordered" evidence="8">
    <location>
        <begin position="157"/>
        <end position="229"/>
    </location>
</feature>
<keyword evidence="5" id="KW-0805">Transcription regulation</keyword>
<accession>W5JSE6</accession>
<dbReference type="AlphaFoldDB" id="W5JSE6"/>
<dbReference type="VEuPathDB" id="VectorBase:ADAC000892"/>
<evidence type="ECO:0000256" key="8">
    <source>
        <dbReference type="SAM" id="MobiDB-lite"/>
    </source>
</evidence>
<dbReference type="Proteomes" id="UP000000673">
    <property type="component" value="Unassembled WGS sequence"/>
</dbReference>
<dbReference type="GO" id="GO:0045944">
    <property type="term" value="P:positive regulation of transcription by RNA polymerase II"/>
    <property type="evidence" value="ECO:0007669"/>
    <property type="project" value="TreeGrafter"/>
</dbReference>
<dbReference type="CDD" id="cd19715">
    <property type="entry name" value="bHLH_TS_amos_like"/>
    <property type="match status" value="1"/>
</dbReference>
<evidence type="ECO:0000256" key="1">
    <source>
        <dbReference type="ARBA" id="ARBA00004123"/>
    </source>
</evidence>
<dbReference type="GO" id="GO:0005634">
    <property type="term" value="C:nucleus"/>
    <property type="evidence" value="ECO:0007669"/>
    <property type="project" value="UniProtKB-SubCell"/>
</dbReference>
<dbReference type="HOGENOM" id="CLU_811891_0_0_1"/>
<dbReference type="EnsemblMetazoa" id="ADAC000892-RA">
    <property type="protein sequence ID" value="ADAC000892-PA"/>
    <property type="gene ID" value="ADAC000892"/>
</dbReference>
<dbReference type="FunFam" id="4.10.280.10:FF:000025">
    <property type="entry name" value="protein atonal homolog 7"/>
    <property type="match status" value="1"/>
</dbReference>
<organism evidence="10">
    <name type="scientific">Anopheles darlingi</name>
    <name type="common">Mosquito</name>
    <dbReference type="NCBI Taxonomy" id="43151"/>
    <lineage>
        <taxon>Eukaryota</taxon>
        <taxon>Metazoa</taxon>
        <taxon>Ecdysozoa</taxon>
        <taxon>Arthropoda</taxon>
        <taxon>Hexapoda</taxon>
        <taxon>Insecta</taxon>
        <taxon>Pterygota</taxon>
        <taxon>Neoptera</taxon>
        <taxon>Endopterygota</taxon>
        <taxon>Diptera</taxon>
        <taxon>Nematocera</taxon>
        <taxon>Culicoidea</taxon>
        <taxon>Culicidae</taxon>
        <taxon>Anophelinae</taxon>
        <taxon>Anopheles</taxon>
    </lineage>
</organism>
<dbReference type="InterPro" id="IPR036638">
    <property type="entry name" value="HLH_DNA-bd_sf"/>
</dbReference>
<dbReference type="VEuPathDB" id="VectorBase:ADAR2_005196"/>
<dbReference type="PANTHER" id="PTHR19290">
    <property type="entry name" value="BASIC HELIX-LOOP-HELIX PROTEIN NEUROGENIN-RELATED"/>
    <property type="match status" value="1"/>
</dbReference>
<proteinExistence type="predicted"/>
<sequence length="342" mass="37533">MASDFSRHHPFYYYGQETMAQCSNGSVAASGGGVNIKMEQHEGPTALTESYGDGGMYGFAQPANNGLVAQQTVTSIAPNVVMLPGFMDNYPDSWMTPSPSSFGSESPDYYSLANSPQRSFIDVEEYKENLLGMRPPQQQQQQQQQQHQCLQTHMSLPATLPLSPPLAAQSHQPQQHQPSLPGNRSVGEISVQSTNTTTASPVTSLPVKKRQYNRKPKPKPEQQPTGAIETDTTSTLELSCLTSFTKTGQGKPVSTSTIAGNTTSPAAPVAGKRKRKLVPPQIKKKRRLAANARERKRMQSLNDAFDRLRQYLPSLGNDRQLSKHETLQMAQTYITALAELLQ</sequence>
<keyword evidence="3" id="KW-0221">Differentiation</keyword>
<dbReference type="OMA" id="GFMDNYP"/>
<dbReference type="EMBL" id="ADMH02000226">
    <property type="protein sequence ID" value="ETN67302.1"/>
    <property type="molecule type" value="Genomic_DNA"/>
</dbReference>